<dbReference type="OMA" id="WAVELEI"/>
<dbReference type="InterPro" id="IPR029063">
    <property type="entry name" value="SAM-dependent_MTases_sf"/>
</dbReference>
<dbReference type="EMBL" id="JABCRI010000017">
    <property type="protein sequence ID" value="KAF8391385.1"/>
    <property type="molecule type" value="Genomic_DNA"/>
</dbReference>
<dbReference type="Pfam" id="PF08100">
    <property type="entry name" value="Dimerisation"/>
    <property type="match status" value="1"/>
</dbReference>
<evidence type="ECO:0000259" key="5">
    <source>
        <dbReference type="Pfam" id="PF00891"/>
    </source>
</evidence>
<dbReference type="InterPro" id="IPR036390">
    <property type="entry name" value="WH_DNA-bd_sf"/>
</dbReference>
<keyword evidence="2" id="KW-0808">Transferase</keyword>
<evidence type="ECO:0000259" key="6">
    <source>
        <dbReference type="Pfam" id="PF08100"/>
    </source>
</evidence>
<feature type="domain" description="O-methyltransferase C-terminal" evidence="5">
    <location>
        <begin position="353"/>
        <end position="432"/>
    </location>
</feature>
<name>A0A834YNN5_TETSI</name>
<dbReference type="Proteomes" id="UP000655225">
    <property type="component" value="Unassembled WGS sequence"/>
</dbReference>
<feature type="domain" description="O-methyltransferase dimerisation" evidence="6">
    <location>
        <begin position="20"/>
        <end position="107"/>
    </location>
</feature>
<gene>
    <name evidence="7" type="ORF">HHK36_023689</name>
</gene>
<keyword evidence="8" id="KW-1185">Reference proteome</keyword>
<reference evidence="7 8" key="1">
    <citation type="submission" date="2020-04" db="EMBL/GenBank/DDBJ databases">
        <title>Plant Genome Project.</title>
        <authorList>
            <person name="Zhang R.-G."/>
        </authorList>
    </citation>
    <scope>NUCLEOTIDE SEQUENCE [LARGE SCALE GENOMIC DNA]</scope>
    <source>
        <strain evidence="7">YNK0</strain>
        <tissue evidence="7">Leaf</tissue>
    </source>
</reference>
<evidence type="ECO:0000256" key="3">
    <source>
        <dbReference type="ARBA" id="ARBA00022691"/>
    </source>
</evidence>
<proteinExistence type="inferred from homology"/>
<dbReference type="GO" id="GO:0008171">
    <property type="term" value="F:O-methyltransferase activity"/>
    <property type="evidence" value="ECO:0007669"/>
    <property type="project" value="InterPro"/>
</dbReference>
<comment type="similarity">
    <text evidence="4">Belongs to the class I-like SAM-binding methyltransferase superfamily. Cation-independent O-methyltransferase family.</text>
</comment>
<keyword evidence="3" id="KW-0949">S-adenosyl-L-methionine</keyword>
<dbReference type="Gene3D" id="1.10.10.10">
    <property type="entry name" value="Winged helix-like DNA-binding domain superfamily/Winged helix DNA-binding domain"/>
    <property type="match status" value="1"/>
</dbReference>
<feature type="domain" description="O-methyltransferase C-terminal" evidence="5">
    <location>
        <begin position="129"/>
        <end position="334"/>
    </location>
</feature>
<dbReference type="OrthoDB" id="1606438at2759"/>
<organism evidence="7 8">
    <name type="scientific">Tetracentron sinense</name>
    <name type="common">Spur-leaf</name>
    <dbReference type="NCBI Taxonomy" id="13715"/>
    <lineage>
        <taxon>Eukaryota</taxon>
        <taxon>Viridiplantae</taxon>
        <taxon>Streptophyta</taxon>
        <taxon>Embryophyta</taxon>
        <taxon>Tracheophyta</taxon>
        <taxon>Spermatophyta</taxon>
        <taxon>Magnoliopsida</taxon>
        <taxon>Trochodendrales</taxon>
        <taxon>Trochodendraceae</taxon>
        <taxon>Tetracentron</taxon>
    </lineage>
</organism>
<dbReference type="AlphaFoldDB" id="A0A834YNN5"/>
<dbReference type="FunFam" id="3.40.50.150:FF:000294">
    <property type="entry name" value="O-methyltransferase family protein"/>
    <property type="match status" value="1"/>
</dbReference>
<sequence>MAKEKLGEEEAMLRGQADIWEYMLGFVDSMALKCAVELGVADIINSHGHPITLSQIASSMDSPSPDINCLSRIMRLLVRKRIFISSPHPESGDLLYGLTHSSKWLLREAELSLAPMVKIMNHQWLLEPWHCMNECVKEGGIAFEKAHGSGIWDFASANPEFNNLFNEGMAGTSKITIKVILSAYKDGFEGARSLVDVGGGTGIVVNEIVKAHPHIHGICFDLPHVVATAPKYPGVSHISGDMFAAIPAADTIFMKWIMHDWSDENCVKILKNCRKAILEKNGKVIIVDVVLQPDGEGLFDNTGLVFDLVMVALAGGRERTEVEWKKILEEGGFSRYKIIKIPALHSIIEAYPWLMHGWSDEDCVKILKNCHKAIPEKNGKVIIVDVVLQPNGEGLFDNTGLVFDLVMVTHTSGGKERTEVEWKKILEEGGFSRCKIIKIPALQSIIEAYPV</sequence>
<evidence type="ECO:0000256" key="4">
    <source>
        <dbReference type="ARBA" id="ARBA00038277"/>
    </source>
</evidence>
<dbReference type="Gene3D" id="3.40.50.150">
    <property type="entry name" value="Vaccinia Virus protein VP39"/>
    <property type="match status" value="2"/>
</dbReference>
<evidence type="ECO:0000313" key="8">
    <source>
        <dbReference type="Proteomes" id="UP000655225"/>
    </source>
</evidence>
<evidence type="ECO:0000256" key="2">
    <source>
        <dbReference type="ARBA" id="ARBA00022679"/>
    </source>
</evidence>
<dbReference type="CDD" id="cd02440">
    <property type="entry name" value="AdoMet_MTases"/>
    <property type="match status" value="1"/>
</dbReference>
<protein>
    <submittedName>
        <fullName evidence="7">Uncharacterized protein</fullName>
    </submittedName>
</protein>
<evidence type="ECO:0000256" key="1">
    <source>
        <dbReference type="ARBA" id="ARBA00022603"/>
    </source>
</evidence>
<dbReference type="SUPFAM" id="SSF46785">
    <property type="entry name" value="Winged helix' DNA-binding domain"/>
    <property type="match status" value="1"/>
</dbReference>
<evidence type="ECO:0000313" key="7">
    <source>
        <dbReference type="EMBL" id="KAF8391385.1"/>
    </source>
</evidence>
<dbReference type="GO" id="GO:0046983">
    <property type="term" value="F:protein dimerization activity"/>
    <property type="evidence" value="ECO:0007669"/>
    <property type="project" value="InterPro"/>
</dbReference>
<dbReference type="InterPro" id="IPR016461">
    <property type="entry name" value="COMT-like"/>
</dbReference>
<keyword evidence="1" id="KW-0489">Methyltransferase</keyword>
<dbReference type="InterPro" id="IPR001077">
    <property type="entry name" value="COMT_C"/>
</dbReference>
<comment type="caution">
    <text evidence="7">The sequence shown here is derived from an EMBL/GenBank/DDBJ whole genome shotgun (WGS) entry which is preliminary data.</text>
</comment>
<dbReference type="InterPro" id="IPR012967">
    <property type="entry name" value="COMT_dimerisation"/>
</dbReference>
<dbReference type="InterPro" id="IPR036388">
    <property type="entry name" value="WH-like_DNA-bd_sf"/>
</dbReference>
<dbReference type="GO" id="GO:0032259">
    <property type="term" value="P:methylation"/>
    <property type="evidence" value="ECO:0007669"/>
    <property type="project" value="UniProtKB-KW"/>
</dbReference>
<dbReference type="Pfam" id="PF00891">
    <property type="entry name" value="Methyltransf_2"/>
    <property type="match status" value="2"/>
</dbReference>
<dbReference type="PANTHER" id="PTHR11746">
    <property type="entry name" value="O-METHYLTRANSFERASE"/>
    <property type="match status" value="1"/>
</dbReference>
<dbReference type="SUPFAM" id="SSF53335">
    <property type="entry name" value="S-adenosyl-L-methionine-dependent methyltransferases"/>
    <property type="match status" value="2"/>
</dbReference>
<dbReference type="PROSITE" id="PS51683">
    <property type="entry name" value="SAM_OMT_II"/>
    <property type="match status" value="2"/>
</dbReference>
<accession>A0A834YNN5</accession>